<comment type="caution">
    <text evidence="1">The sequence shown here is derived from an EMBL/GenBank/DDBJ whole genome shotgun (WGS) entry which is preliminary data.</text>
</comment>
<dbReference type="EMBL" id="NWGY01000013">
    <property type="protein sequence ID" value="MDV3665220.1"/>
    <property type="molecule type" value="Genomic_DNA"/>
</dbReference>
<evidence type="ECO:0000313" key="1">
    <source>
        <dbReference type="EMBL" id="MDV3665220.1"/>
    </source>
</evidence>
<dbReference type="NCBIfam" id="TIGR01200">
    <property type="entry name" value="GLPGLI"/>
    <property type="match status" value="1"/>
</dbReference>
<proteinExistence type="predicted"/>
<dbReference type="RefSeq" id="WP_260119175.1">
    <property type="nucleotide sequence ID" value="NZ_JBJDLO010000006.1"/>
</dbReference>
<dbReference type="Proteomes" id="UP001189000">
    <property type="component" value="Unassembled WGS sequence"/>
</dbReference>
<organism evidence="1 2">
    <name type="scientific">Elizabethkingia anophelis</name>
    <dbReference type="NCBI Taxonomy" id="1117645"/>
    <lineage>
        <taxon>Bacteria</taxon>
        <taxon>Pseudomonadati</taxon>
        <taxon>Bacteroidota</taxon>
        <taxon>Flavobacteriia</taxon>
        <taxon>Flavobacteriales</taxon>
        <taxon>Weeksellaceae</taxon>
        <taxon>Elizabethkingia</taxon>
    </lineage>
</organism>
<sequence length="272" mass="31795">MYIRTNLIIMFFVSSFFSAQNSSIIYELIYKPSTNGDYTKTKTFYLDIIGSKSVFRDDFRRHSDSIINYRGSYGLAYSNNYNDQIYIKKDLKKNEIAKYIVSPVSLDKFYINIDTKLNWKLLSDTQKIGSLQCQKAETDYGGRHWIAWFTQEIQLSEGPYIFHGLPGLIVHVEDSNHEYMFKLAKIRKFNSDTSFSIQGAKEINWDIFIKIQRDFYADPYVFVKAEGYKAVQDDGSGGVKKLDFREATLSVQEFIKKNDNQVEKDRIIKYTK</sequence>
<dbReference type="Pfam" id="PF09697">
    <property type="entry name" value="Porph_ging"/>
    <property type="match status" value="1"/>
</dbReference>
<gene>
    <name evidence="1" type="ORF">CMU51_14275</name>
</gene>
<reference evidence="1" key="1">
    <citation type="submission" date="2023-02" db="EMBL/GenBank/DDBJ databases">
        <title>Elizabethkingia anophelis draft genomes.</title>
        <authorList>
            <person name="Nicholson A.C."/>
            <person name="Whitney A.M."/>
            <person name="Humrighouse B.W."/>
            <person name="Villarma A."/>
            <person name="Bell M."/>
            <person name="Mcquiston J."/>
        </authorList>
    </citation>
    <scope>NUCLEOTIDE SEQUENCE</scope>
    <source>
        <strain evidence="1">B4955</strain>
    </source>
</reference>
<protein>
    <submittedName>
        <fullName evidence="1">GLPGLI family protein</fullName>
    </submittedName>
</protein>
<name>A0AAE4P0C3_9FLAO</name>
<dbReference type="InterPro" id="IPR005901">
    <property type="entry name" value="GLPGLI"/>
</dbReference>
<evidence type="ECO:0000313" key="2">
    <source>
        <dbReference type="Proteomes" id="UP001189000"/>
    </source>
</evidence>
<accession>A0AAE4P0C3</accession>
<dbReference type="AlphaFoldDB" id="A0AAE4P0C3"/>